<dbReference type="PANTHER" id="PTHR35882">
    <property type="entry name" value="PELA"/>
    <property type="match status" value="1"/>
</dbReference>
<dbReference type="PANTHER" id="PTHR35882:SF2">
    <property type="entry name" value="PELA"/>
    <property type="match status" value="1"/>
</dbReference>
<dbReference type="RefSeq" id="WP_183343682.1">
    <property type="nucleotide sequence ID" value="NZ_JACHNU010000005.1"/>
</dbReference>
<dbReference type="InterPro" id="IPR004352">
    <property type="entry name" value="GH114_TIM-barrel"/>
</dbReference>
<evidence type="ECO:0000313" key="3">
    <source>
        <dbReference type="Proteomes" id="UP000585272"/>
    </source>
</evidence>
<dbReference type="AlphaFoldDB" id="A0A840IIX0"/>
<accession>A0A840IIX0</accession>
<reference evidence="2 3" key="1">
    <citation type="submission" date="2020-08" db="EMBL/GenBank/DDBJ databases">
        <title>Genomic Encyclopedia of Archaeal and Bacterial Type Strains, Phase II (KMG-II): from individual species to whole genera.</title>
        <authorList>
            <person name="Goeker M."/>
        </authorList>
    </citation>
    <scope>NUCLEOTIDE SEQUENCE [LARGE SCALE GENOMIC DNA]</scope>
    <source>
        <strain evidence="2 3">DSM 23288</strain>
    </source>
</reference>
<sequence length="275" mass="29471">MSANHPAAGDDARARRAQALRAARRWAPVLGAEPDACDLSGYDLVVIDGVGERGGDRRRVAAALARLVPDTLVLSYLSVGTVEAWRPYAPRVPAAWQLEPVPDWPDERYADVRAPGWRTLMAEQAAALAAAGFDGLYLDNLDVAEDHPPLADALVELVAALRAAAPSLLLVAQNGLAVADRLPIDGIAHEDVFWRWEDGYVASPPAETAALLAGLRRLRDRGLPVFTLDYAAPGSPGAAEAAQRSLAEGFHPAVSVLELDRPPHLAEPVRSETWR</sequence>
<dbReference type="InterPro" id="IPR013785">
    <property type="entry name" value="Aldolase_TIM"/>
</dbReference>
<proteinExistence type="predicted"/>
<dbReference type="InterPro" id="IPR017853">
    <property type="entry name" value="GH"/>
</dbReference>
<keyword evidence="3" id="KW-1185">Reference proteome</keyword>
<comment type="caution">
    <text evidence="2">The sequence shown here is derived from an EMBL/GenBank/DDBJ whole genome shotgun (WGS) entry which is preliminary data.</text>
</comment>
<evidence type="ECO:0000313" key="2">
    <source>
        <dbReference type="EMBL" id="MBB4663964.1"/>
    </source>
</evidence>
<dbReference type="PRINTS" id="PR01545">
    <property type="entry name" value="THEMAYE10DUF"/>
</dbReference>
<gene>
    <name evidence="2" type="ORF">BDZ31_003565</name>
</gene>
<dbReference type="SUPFAM" id="SSF51445">
    <property type="entry name" value="(Trans)glycosidases"/>
    <property type="match status" value="1"/>
</dbReference>
<feature type="domain" description="Glycoside-hydrolase family GH114 TIM-barrel" evidence="1">
    <location>
        <begin position="71"/>
        <end position="260"/>
    </location>
</feature>
<dbReference type="Pfam" id="PF03537">
    <property type="entry name" value="Glyco_hydro_114"/>
    <property type="match status" value="1"/>
</dbReference>
<dbReference type="InterPro" id="IPR016062">
    <property type="entry name" value="TM1410-rel"/>
</dbReference>
<dbReference type="Proteomes" id="UP000585272">
    <property type="component" value="Unassembled WGS sequence"/>
</dbReference>
<dbReference type="EMBL" id="JACHNU010000005">
    <property type="protein sequence ID" value="MBB4663964.1"/>
    <property type="molecule type" value="Genomic_DNA"/>
</dbReference>
<evidence type="ECO:0000259" key="1">
    <source>
        <dbReference type="Pfam" id="PF03537"/>
    </source>
</evidence>
<protein>
    <submittedName>
        <fullName evidence="2">Uncharacterized protein (TIGR01370 family)</fullName>
    </submittedName>
</protein>
<dbReference type="Gene3D" id="3.20.20.70">
    <property type="entry name" value="Aldolase class I"/>
    <property type="match status" value="1"/>
</dbReference>
<organism evidence="2 3">
    <name type="scientific">Conexibacter arvalis</name>
    <dbReference type="NCBI Taxonomy" id="912552"/>
    <lineage>
        <taxon>Bacteria</taxon>
        <taxon>Bacillati</taxon>
        <taxon>Actinomycetota</taxon>
        <taxon>Thermoleophilia</taxon>
        <taxon>Solirubrobacterales</taxon>
        <taxon>Conexibacteraceae</taxon>
        <taxon>Conexibacter</taxon>
    </lineage>
</organism>
<name>A0A840IIX0_9ACTN</name>